<accession>Q39RA7</accession>
<dbReference type="Proteomes" id="UP000007073">
    <property type="component" value="Chromosome"/>
</dbReference>
<dbReference type="AlphaFoldDB" id="Q39RA7"/>
<evidence type="ECO:0000313" key="2">
    <source>
        <dbReference type="Proteomes" id="UP000007073"/>
    </source>
</evidence>
<sequence>MKMKKILNISNTFTWILISILVLIGLSACCPPFCINQNGDTKNPYVFAYVDTSWNLRFRWSDDGTTWSAAAGTPQNVDFAPGIDTDDVGIYLAIFKASGSYPVRVLRGLYNSWDNTPRTVGDGHPNEIHSGTSIVHIEGEKWLVAYNHYNQAKVVIYDNSYPQDFKAEVTPVSGVAANNNLIDKPALVNRNGKIIVSWLMNNQLQMVTGDIQGGNPVWQPGYLFSANVPEQGFGPPIGAHALARDRQRFYVAVVRQRDPLPGEQISHYFLFIYTSDNGLNWARLTYRETRNPQSMSIAARGTNDIIVILSSPIVTGPANSYRFDGSNWTVLDNSMVFGSYPINAGHDFTLYLRY</sequence>
<dbReference type="KEGG" id="gme:Gmet_3002"/>
<gene>
    <name evidence="1" type="ordered locus">Gmet_3002</name>
</gene>
<dbReference type="PROSITE" id="PS51257">
    <property type="entry name" value="PROKAR_LIPOPROTEIN"/>
    <property type="match status" value="1"/>
</dbReference>
<protein>
    <recommendedName>
        <fullName evidence="3">Lipoprotein</fullName>
    </recommendedName>
</protein>
<dbReference type="RefSeq" id="WP_011366133.1">
    <property type="nucleotide sequence ID" value="NC_007517.1"/>
</dbReference>
<reference evidence="1 2" key="1">
    <citation type="submission" date="2005-10" db="EMBL/GenBank/DDBJ databases">
        <title>Complete sequence of Geobacter metallireducens GS-15.</title>
        <authorList>
            <consortium name="US DOE Joint Genome Institute"/>
            <person name="Copeland A."/>
            <person name="Lucas S."/>
            <person name="Lapidus A."/>
            <person name="Barry K."/>
            <person name="Detter J.C."/>
            <person name="Glavina T."/>
            <person name="Hammon N."/>
            <person name="Israni S."/>
            <person name="Pitluck S."/>
            <person name="Di Bartolo G."/>
            <person name="Chain P."/>
            <person name="Schmutz J."/>
            <person name="Larimer F."/>
            <person name="Land M."/>
            <person name="Kyrpides N."/>
            <person name="Ivanova N."/>
            <person name="Richardson P."/>
        </authorList>
    </citation>
    <scope>NUCLEOTIDE SEQUENCE [LARGE SCALE GENOMIC DNA]</scope>
    <source>
        <strain evidence="2">ATCC 53774 / DSM 7210 / GS-15</strain>
    </source>
</reference>
<evidence type="ECO:0008006" key="3">
    <source>
        <dbReference type="Google" id="ProtNLM"/>
    </source>
</evidence>
<reference evidence="1 2" key="2">
    <citation type="journal article" date="2009" name="BMC Microbiol.">
        <title>The genome sequence of Geobacter metallireducens: features of metabolism, physiology and regulation common and dissimilar to Geobacter sulfurreducens.</title>
        <authorList>
            <person name="Aklujkar M."/>
            <person name="Krushkal J."/>
            <person name="DiBartolo G."/>
            <person name="Lapidus A."/>
            <person name="Land M.L."/>
            <person name="Lovley D.R."/>
        </authorList>
    </citation>
    <scope>NUCLEOTIDE SEQUENCE [LARGE SCALE GENOMIC DNA]</scope>
    <source>
        <strain evidence="2">ATCC 53774 / DSM 7210 / GS-15</strain>
    </source>
</reference>
<dbReference type="HOGENOM" id="CLU_782470_0_0_7"/>
<name>Q39RA7_GEOMG</name>
<evidence type="ECO:0000313" key="1">
    <source>
        <dbReference type="EMBL" id="ABB33217.1"/>
    </source>
</evidence>
<dbReference type="STRING" id="269799.Gmet_3002"/>
<keyword evidence="2" id="KW-1185">Reference proteome</keyword>
<organism evidence="1 2">
    <name type="scientific">Geobacter metallireducens (strain ATCC 53774 / DSM 7210 / GS-15)</name>
    <dbReference type="NCBI Taxonomy" id="269799"/>
    <lineage>
        <taxon>Bacteria</taxon>
        <taxon>Pseudomonadati</taxon>
        <taxon>Thermodesulfobacteriota</taxon>
        <taxon>Desulfuromonadia</taxon>
        <taxon>Geobacterales</taxon>
        <taxon>Geobacteraceae</taxon>
        <taxon>Geobacter</taxon>
    </lineage>
</organism>
<dbReference type="EMBL" id="CP000148">
    <property type="protein sequence ID" value="ABB33217.1"/>
    <property type="molecule type" value="Genomic_DNA"/>
</dbReference>
<proteinExistence type="predicted"/>